<accession>A0A3N4LNP6</accession>
<evidence type="ECO:0000313" key="2">
    <source>
        <dbReference type="Proteomes" id="UP000267821"/>
    </source>
</evidence>
<protein>
    <submittedName>
        <fullName evidence="1">Uncharacterized protein</fullName>
    </submittedName>
</protein>
<dbReference type="AlphaFoldDB" id="A0A3N4LNP6"/>
<dbReference type="EMBL" id="ML121549">
    <property type="protein sequence ID" value="RPB22932.1"/>
    <property type="molecule type" value="Genomic_DNA"/>
</dbReference>
<dbReference type="Proteomes" id="UP000267821">
    <property type="component" value="Unassembled WGS sequence"/>
</dbReference>
<dbReference type="InParanoid" id="A0A3N4LNP6"/>
<name>A0A3N4LNP6_9PEZI</name>
<sequence>MVRTEVMLDRVDSWAEKIQFRKKILCALLGMYILILPHPTSGGRPCEETVTPMDKRYLTKFIYLPGLCHCRMFMISRRNGSCSTGRDMFGPNCPLGTAGRPFEIASYEFLGGRQFGLSQSGNLRFKRWN</sequence>
<gene>
    <name evidence="1" type="ORF">L211DRAFT_312497</name>
</gene>
<evidence type="ECO:0000313" key="1">
    <source>
        <dbReference type="EMBL" id="RPB22932.1"/>
    </source>
</evidence>
<organism evidence="1 2">
    <name type="scientific">Terfezia boudieri ATCC MYA-4762</name>
    <dbReference type="NCBI Taxonomy" id="1051890"/>
    <lineage>
        <taxon>Eukaryota</taxon>
        <taxon>Fungi</taxon>
        <taxon>Dikarya</taxon>
        <taxon>Ascomycota</taxon>
        <taxon>Pezizomycotina</taxon>
        <taxon>Pezizomycetes</taxon>
        <taxon>Pezizales</taxon>
        <taxon>Pezizaceae</taxon>
        <taxon>Terfezia</taxon>
    </lineage>
</organism>
<reference evidence="1 2" key="1">
    <citation type="journal article" date="2018" name="Nat. Ecol. Evol.">
        <title>Pezizomycetes genomes reveal the molecular basis of ectomycorrhizal truffle lifestyle.</title>
        <authorList>
            <person name="Murat C."/>
            <person name="Payen T."/>
            <person name="Noel B."/>
            <person name="Kuo A."/>
            <person name="Morin E."/>
            <person name="Chen J."/>
            <person name="Kohler A."/>
            <person name="Krizsan K."/>
            <person name="Balestrini R."/>
            <person name="Da Silva C."/>
            <person name="Montanini B."/>
            <person name="Hainaut M."/>
            <person name="Levati E."/>
            <person name="Barry K.W."/>
            <person name="Belfiori B."/>
            <person name="Cichocki N."/>
            <person name="Clum A."/>
            <person name="Dockter R.B."/>
            <person name="Fauchery L."/>
            <person name="Guy J."/>
            <person name="Iotti M."/>
            <person name="Le Tacon F."/>
            <person name="Lindquist E.A."/>
            <person name="Lipzen A."/>
            <person name="Malagnac F."/>
            <person name="Mello A."/>
            <person name="Molinier V."/>
            <person name="Miyauchi S."/>
            <person name="Poulain J."/>
            <person name="Riccioni C."/>
            <person name="Rubini A."/>
            <person name="Sitrit Y."/>
            <person name="Splivallo R."/>
            <person name="Traeger S."/>
            <person name="Wang M."/>
            <person name="Zifcakova L."/>
            <person name="Wipf D."/>
            <person name="Zambonelli A."/>
            <person name="Paolocci F."/>
            <person name="Nowrousian M."/>
            <person name="Ottonello S."/>
            <person name="Baldrian P."/>
            <person name="Spatafora J.W."/>
            <person name="Henrissat B."/>
            <person name="Nagy L.G."/>
            <person name="Aury J.M."/>
            <person name="Wincker P."/>
            <person name="Grigoriev I.V."/>
            <person name="Bonfante P."/>
            <person name="Martin F.M."/>
        </authorList>
    </citation>
    <scope>NUCLEOTIDE SEQUENCE [LARGE SCALE GENOMIC DNA]</scope>
    <source>
        <strain evidence="1 2">ATCC MYA-4762</strain>
    </source>
</reference>
<proteinExistence type="predicted"/>
<keyword evidence="2" id="KW-1185">Reference proteome</keyword>